<dbReference type="EMBL" id="JBEYXT010000100">
    <property type="protein sequence ID" value="MEU6803606.1"/>
    <property type="molecule type" value="Genomic_DNA"/>
</dbReference>
<keyword evidence="2" id="KW-1185">Reference proteome</keyword>
<name>A0ABV3B2D5_9ACTN</name>
<proteinExistence type="predicted"/>
<dbReference type="RefSeq" id="WP_359697633.1">
    <property type="nucleotide sequence ID" value="NZ_JBEYXT010000100.1"/>
</dbReference>
<sequence length="80" mass="8712">MLLLPSAGDPMKVELVPQAADALFAVPDTVHEEIVALIEAVAEEPRIQVRELAAVFGDWCWLVYTVHGDVIEVLDVGCAR</sequence>
<evidence type="ECO:0000313" key="1">
    <source>
        <dbReference type="EMBL" id="MEU6803606.1"/>
    </source>
</evidence>
<accession>A0ABV3B2D5</accession>
<organism evidence="1 2">
    <name type="scientific">Streptomyces neyagawaensis</name>
    <dbReference type="NCBI Taxonomy" id="42238"/>
    <lineage>
        <taxon>Bacteria</taxon>
        <taxon>Bacillati</taxon>
        <taxon>Actinomycetota</taxon>
        <taxon>Actinomycetes</taxon>
        <taxon>Kitasatosporales</taxon>
        <taxon>Streptomycetaceae</taxon>
        <taxon>Streptomyces</taxon>
    </lineage>
</organism>
<reference evidence="1 2" key="1">
    <citation type="submission" date="2024-06" db="EMBL/GenBank/DDBJ databases">
        <title>The Natural Products Discovery Center: Release of the First 8490 Sequenced Strains for Exploring Actinobacteria Biosynthetic Diversity.</title>
        <authorList>
            <person name="Kalkreuter E."/>
            <person name="Kautsar S.A."/>
            <person name="Yang D."/>
            <person name="Bader C.D."/>
            <person name="Teijaro C.N."/>
            <person name="Fluegel L."/>
            <person name="Davis C.M."/>
            <person name="Simpson J.R."/>
            <person name="Lauterbach L."/>
            <person name="Steele A.D."/>
            <person name="Gui C."/>
            <person name="Meng S."/>
            <person name="Li G."/>
            <person name="Viehrig K."/>
            <person name="Ye F."/>
            <person name="Su P."/>
            <person name="Kiefer A.F."/>
            <person name="Nichols A."/>
            <person name="Cepeda A.J."/>
            <person name="Yan W."/>
            <person name="Fan B."/>
            <person name="Jiang Y."/>
            <person name="Adhikari A."/>
            <person name="Zheng C.-J."/>
            <person name="Schuster L."/>
            <person name="Cowan T.M."/>
            <person name="Smanski M.J."/>
            <person name="Chevrette M.G."/>
            <person name="De Carvalho L.P.S."/>
            <person name="Shen B."/>
        </authorList>
    </citation>
    <scope>NUCLEOTIDE SEQUENCE [LARGE SCALE GENOMIC DNA]</scope>
    <source>
        <strain evidence="1 2">NPDC046851</strain>
    </source>
</reference>
<comment type="caution">
    <text evidence="1">The sequence shown here is derived from an EMBL/GenBank/DDBJ whole genome shotgun (WGS) entry which is preliminary data.</text>
</comment>
<evidence type="ECO:0008006" key="3">
    <source>
        <dbReference type="Google" id="ProtNLM"/>
    </source>
</evidence>
<dbReference type="Proteomes" id="UP001551189">
    <property type="component" value="Unassembled WGS sequence"/>
</dbReference>
<evidence type="ECO:0000313" key="2">
    <source>
        <dbReference type="Proteomes" id="UP001551189"/>
    </source>
</evidence>
<gene>
    <name evidence="1" type="ORF">ABZ931_21715</name>
</gene>
<protein>
    <recommendedName>
        <fullName evidence="3">Halobacterial output domain-containing protein</fullName>
    </recommendedName>
</protein>